<accession>A0A4Q9DNB0</accession>
<dbReference type="EMBL" id="SIRE01000018">
    <property type="protein sequence ID" value="TBL75015.1"/>
    <property type="molecule type" value="Genomic_DNA"/>
</dbReference>
<evidence type="ECO:0000313" key="3">
    <source>
        <dbReference type="EMBL" id="TBL75015.1"/>
    </source>
</evidence>
<dbReference type="SUPFAM" id="SSF53850">
    <property type="entry name" value="Periplasmic binding protein-like II"/>
    <property type="match status" value="1"/>
</dbReference>
<evidence type="ECO:0000256" key="1">
    <source>
        <dbReference type="SAM" id="MobiDB-lite"/>
    </source>
</evidence>
<dbReference type="PANTHER" id="PTHR43649:SF12">
    <property type="entry name" value="DIACETYLCHITOBIOSE BINDING PROTEIN DASA"/>
    <property type="match status" value="1"/>
</dbReference>
<dbReference type="Gene3D" id="3.40.190.10">
    <property type="entry name" value="Periplasmic binding protein-like II"/>
    <property type="match status" value="2"/>
</dbReference>
<feature type="signal peptide" evidence="2">
    <location>
        <begin position="1"/>
        <end position="31"/>
    </location>
</feature>
<reference evidence="3 4" key="1">
    <citation type="submission" date="2019-02" db="EMBL/GenBank/DDBJ databases">
        <title>Paenibacillus sp. nov., isolated from surface-sterilized tissue of Thalictrum simplex L.</title>
        <authorList>
            <person name="Tuo L."/>
        </authorList>
    </citation>
    <scope>NUCLEOTIDE SEQUENCE [LARGE SCALE GENOMIC DNA]</scope>
    <source>
        <strain evidence="3 4">N2SHLJ1</strain>
    </source>
</reference>
<feature type="region of interest" description="Disordered" evidence="1">
    <location>
        <begin position="26"/>
        <end position="59"/>
    </location>
</feature>
<protein>
    <submittedName>
        <fullName evidence="3">Extracellular solute-binding protein</fullName>
    </submittedName>
</protein>
<proteinExistence type="predicted"/>
<name>A0A4Q9DNB0_9BACL</name>
<dbReference type="OrthoDB" id="9787283at2"/>
<dbReference type="PROSITE" id="PS51257">
    <property type="entry name" value="PROKAR_LIPOPROTEIN"/>
    <property type="match status" value="1"/>
</dbReference>
<dbReference type="PANTHER" id="PTHR43649">
    <property type="entry name" value="ARABINOSE-BINDING PROTEIN-RELATED"/>
    <property type="match status" value="1"/>
</dbReference>
<comment type="caution">
    <text evidence="3">The sequence shown here is derived from an EMBL/GenBank/DDBJ whole genome shotgun (WGS) entry which is preliminary data.</text>
</comment>
<dbReference type="InterPro" id="IPR006059">
    <property type="entry name" value="SBP"/>
</dbReference>
<feature type="compositionally biased region" description="Low complexity" evidence="1">
    <location>
        <begin position="40"/>
        <end position="58"/>
    </location>
</feature>
<sequence>MANKKKQVISIVSSFALTSAALLGCSSTPSASQTDKKPDAAGQQAAAPKPADGAAGAAKSGKLFDSPMTLKVMLPDGASQPIVADSPAIKEIFNKTNMKIELQPTPDTNYSEKLQTMLATNNIPDVVRIPKNNLLDASPMAKAGMFLAVTDYPDLTPNFKKVMDQNPEIKKLMVDGKLYGFPVMGKWKVRYGQLPLIREDIMKKLNLQAPTSFDELYQVLKKFKEAYPDTYPLTFRNGIANFLPYMAFTLGSGYPTYFDPDVEGGKYQYGPAHAADFKPVLAYLNKLYSEKLLDPDYAVNTQQTWQEKLSSGKSLFYYDNNTYALTFTKALQAKEPQAKFEQIRIMKNSKGQTRNYEYPKDWWHLYSISSKVKDPKAAIKFMDWMYSDEGVLATNLGIEGEHYKMEGGNPVVLDSVLKTYLDKKDPFHAMQSALGTGLLAFATYVDERPLVAISPPELDKWSKLMDQDKGYFQNPLDPPFTKEEMDKLKQLKTQVDTSVQQEMDKFIMGTRPLSEYDDYAKQLVSKGALDIEKIYNDANARLKK</sequence>
<organism evidence="3 4">
    <name type="scientific">Paenibacillus thalictri</name>
    <dbReference type="NCBI Taxonomy" id="2527873"/>
    <lineage>
        <taxon>Bacteria</taxon>
        <taxon>Bacillati</taxon>
        <taxon>Bacillota</taxon>
        <taxon>Bacilli</taxon>
        <taxon>Bacillales</taxon>
        <taxon>Paenibacillaceae</taxon>
        <taxon>Paenibacillus</taxon>
    </lineage>
</organism>
<dbReference type="Proteomes" id="UP000293142">
    <property type="component" value="Unassembled WGS sequence"/>
</dbReference>
<gene>
    <name evidence="3" type="ORF">EYB31_23655</name>
</gene>
<dbReference type="InterPro" id="IPR050490">
    <property type="entry name" value="Bact_solute-bd_prot1"/>
</dbReference>
<feature type="chain" id="PRO_5020269177" evidence="2">
    <location>
        <begin position="32"/>
        <end position="544"/>
    </location>
</feature>
<dbReference type="Pfam" id="PF01547">
    <property type="entry name" value="SBP_bac_1"/>
    <property type="match status" value="1"/>
</dbReference>
<dbReference type="AlphaFoldDB" id="A0A4Q9DNB0"/>
<keyword evidence="4" id="KW-1185">Reference proteome</keyword>
<evidence type="ECO:0000313" key="4">
    <source>
        <dbReference type="Proteomes" id="UP000293142"/>
    </source>
</evidence>
<evidence type="ECO:0000256" key="2">
    <source>
        <dbReference type="SAM" id="SignalP"/>
    </source>
</evidence>
<dbReference type="RefSeq" id="WP_131015911.1">
    <property type="nucleotide sequence ID" value="NZ_SIRE01000018.1"/>
</dbReference>
<keyword evidence="2" id="KW-0732">Signal</keyword>